<dbReference type="InterPro" id="IPR019489">
    <property type="entry name" value="Clp_ATPase_C"/>
</dbReference>
<dbReference type="GO" id="GO:0005524">
    <property type="term" value="F:ATP binding"/>
    <property type="evidence" value="ECO:0007669"/>
    <property type="project" value="UniProtKB-KW"/>
</dbReference>
<feature type="region of interest" description="Disordered" evidence="6">
    <location>
        <begin position="1"/>
        <end position="21"/>
    </location>
</feature>
<protein>
    <submittedName>
        <fullName evidence="9">ATP-dependent Clp protease, ATP-binding subunit ClpX</fullName>
    </submittedName>
</protein>
<evidence type="ECO:0000256" key="6">
    <source>
        <dbReference type="SAM" id="MobiDB-lite"/>
    </source>
</evidence>
<dbReference type="GO" id="GO:0009376">
    <property type="term" value="C:HslUV protease complex"/>
    <property type="evidence" value="ECO:0007669"/>
    <property type="project" value="TreeGrafter"/>
</dbReference>
<dbReference type="GO" id="GO:0140662">
    <property type="term" value="F:ATP-dependent protein folding chaperone"/>
    <property type="evidence" value="ECO:0007669"/>
    <property type="project" value="InterPro"/>
</dbReference>
<sequence length="373" mass="41699">MKIPTPLDPTASEKSESLPELHRPSEIKAYLDQYVIGQERAKRAVAVAVYNHYKRILSNHAKDDVELDKSNILVIGPTGTGKTLIAETLAKFLAVPFAIADATSLTEAGYVGEDVENILVRLVQVANYDIYKAQAGIVYLDEIDKVGRKSSSPSITRDVSGEGVQQALLKILEGTVANIPPKGGRKHPEQSLIPIDTKNILFICGGSFDGLTEIINQRINTSEIGFTKSLAKTEKEDEVLTEVRPEDMMKYGFIPELIGRLPIVSTLQHLDESALMRVLLEPKNSLVKQYKKLFKMEGIELIFRKEALIEIVRLAMERKSGARALRSVMESAMLDLMFNLPEYSEDFVVKITITKEFISKGKKPFMRRHRRSA</sequence>
<keyword evidence="3" id="KW-0862">Zinc</keyword>
<dbReference type="AlphaFoldDB" id="S4W7T7"/>
<accession>S4W7T7</accession>
<dbReference type="GO" id="GO:0051603">
    <property type="term" value="P:proteolysis involved in protein catabolic process"/>
    <property type="evidence" value="ECO:0007669"/>
    <property type="project" value="TreeGrafter"/>
</dbReference>
<evidence type="ECO:0000256" key="5">
    <source>
        <dbReference type="ARBA" id="ARBA00023186"/>
    </source>
</evidence>
<dbReference type="InterPro" id="IPR050052">
    <property type="entry name" value="ATP-dep_Clp_protease_ClpX"/>
</dbReference>
<keyword evidence="9" id="KW-0645">Protease</keyword>
<evidence type="ECO:0000256" key="2">
    <source>
        <dbReference type="ARBA" id="ARBA00022741"/>
    </source>
</evidence>
<dbReference type="PANTHER" id="PTHR48102:SF7">
    <property type="entry name" value="ATP-DEPENDENT CLP PROTEASE ATP-BINDING SUBUNIT CLPX-LIKE, MITOCHONDRIAL"/>
    <property type="match status" value="1"/>
</dbReference>
<feature type="compositionally biased region" description="Basic and acidic residues" evidence="6">
    <location>
        <begin position="11"/>
        <end position="21"/>
    </location>
</feature>
<dbReference type="FunFam" id="1.10.8.60:FF:000002">
    <property type="entry name" value="ATP-dependent Clp protease ATP-binding subunit ClpX"/>
    <property type="match status" value="1"/>
</dbReference>
<dbReference type="GO" id="GO:0051301">
    <property type="term" value="P:cell division"/>
    <property type="evidence" value="ECO:0007669"/>
    <property type="project" value="TreeGrafter"/>
</dbReference>
<dbReference type="NCBIfam" id="TIGR00382">
    <property type="entry name" value="clpX"/>
    <property type="match status" value="1"/>
</dbReference>
<dbReference type="NCBIfam" id="NF003745">
    <property type="entry name" value="PRK05342.1"/>
    <property type="match status" value="1"/>
</dbReference>
<keyword evidence="4 9" id="KW-0067">ATP-binding</keyword>
<dbReference type="GO" id="GO:0008233">
    <property type="term" value="F:peptidase activity"/>
    <property type="evidence" value="ECO:0007669"/>
    <property type="project" value="UniProtKB-KW"/>
</dbReference>
<dbReference type="SMART" id="SM01086">
    <property type="entry name" value="ClpB_D2-small"/>
    <property type="match status" value="1"/>
</dbReference>
<dbReference type="SMART" id="SM00382">
    <property type="entry name" value="AAA"/>
    <property type="match status" value="1"/>
</dbReference>
<keyword evidence="1" id="KW-0479">Metal-binding</keyword>
<dbReference type="GO" id="GO:0016887">
    <property type="term" value="F:ATP hydrolysis activity"/>
    <property type="evidence" value="ECO:0007669"/>
    <property type="project" value="InterPro"/>
</dbReference>
<dbReference type="InterPro" id="IPR003959">
    <property type="entry name" value="ATPase_AAA_core"/>
</dbReference>
<dbReference type="Pfam" id="PF07724">
    <property type="entry name" value="AAA_2"/>
    <property type="match status" value="1"/>
</dbReference>
<evidence type="ECO:0000259" key="8">
    <source>
        <dbReference type="SMART" id="SM01086"/>
    </source>
</evidence>
<dbReference type="Gene3D" id="1.10.8.60">
    <property type="match status" value="1"/>
</dbReference>
<keyword evidence="9" id="KW-0378">Hydrolase</keyword>
<evidence type="ECO:0000259" key="7">
    <source>
        <dbReference type="SMART" id="SM00382"/>
    </source>
</evidence>
<dbReference type="InterPro" id="IPR004487">
    <property type="entry name" value="Clp_protease_ATP-bd_su_ClpX"/>
</dbReference>
<dbReference type="Gene3D" id="3.40.50.300">
    <property type="entry name" value="P-loop containing nucleotide triphosphate hydrolases"/>
    <property type="match status" value="1"/>
</dbReference>
<dbReference type="GO" id="GO:0046872">
    <property type="term" value="F:metal ion binding"/>
    <property type="evidence" value="ECO:0007669"/>
    <property type="project" value="UniProtKB-KW"/>
</dbReference>
<keyword evidence="5" id="KW-0143">Chaperone</keyword>
<feature type="domain" description="AAA+ ATPase" evidence="7">
    <location>
        <begin position="68"/>
        <end position="286"/>
    </location>
</feature>
<evidence type="ECO:0000256" key="1">
    <source>
        <dbReference type="ARBA" id="ARBA00022723"/>
    </source>
</evidence>
<dbReference type="FunFam" id="3.40.50.300:FF:000005">
    <property type="entry name" value="ATP-dependent Clp protease ATP-binding subunit ClpX"/>
    <property type="match status" value="1"/>
</dbReference>
<organism evidence="9">
    <name type="scientific">uncultured bacterium FPPP_13C3</name>
    <dbReference type="NCBI Taxonomy" id="1343845"/>
    <lineage>
        <taxon>Bacteria</taxon>
        <taxon>environmental samples</taxon>
    </lineage>
</organism>
<dbReference type="Pfam" id="PF10431">
    <property type="entry name" value="ClpB_D2-small"/>
    <property type="match status" value="1"/>
</dbReference>
<dbReference type="SUPFAM" id="SSF52540">
    <property type="entry name" value="P-loop containing nucleoside triphosphate hydrolases"/>
    <property type="match status" value="1"/>
</dbReference>
<dbReference type="CDD" id="cd19497">
    <property type="entry name" value="RecA-like_ClpX"/>
    <property type="match status" value="1"/>
</dbReference>
<evidence type="ECO:0000256" key="3">
    <source>
        <dbReference type="ARBA" id="ARBA00022833"/>
    </source>
</evidence>
<dbReference type="PANTHER" id="PTHR48102">
    <property type="entry name" value="ATP-DEPENDENT CLP PROTEASE ATP-BINDING SUBUNIT CLPX-LIKE, MITOCHONDRIAL-RELATED"/>
    <property type="match status" value="1"/>
</dbReference>
<dbReference type="GO" id="GO:0051082">
    <property type="term" value="F:unfolded protein binding"/>
    <property type="evidence" value="ECO:0007669"/>
    <property type="project" value="InterPro"/>
</dbReference>
<proteinExistence type="predicted"/>
<dbReference type="InterPro" id="IPR003593">
    <property type="entry name" value="AAA+_ATPase"/>
</dbReference>
<name>S4W7T7_9BACT</name>
<evidence type="ECO:0000313" key="9">
    <source>
        <dbReference type="EMBL" id="AGO87999.1"/>
    </source>
</evidence>
<evidence type="ECO:0000256" key="4">
    <source>
        <dbReference type="ARBA" id="ARBA00022840"/>
    </source>
</evidence>
<dbReference type="EMBL" id="KF170421">
    <property type="protein sequence ID" value="AGO87999.1"/>
    <property type="molecule type" value="Genomic_DNA"/>
</dbReference>
<dbReference type="InterPro" id="IPR027417">
    <property type="entry name" value="P-loop_NTPase"/>
</dbReference>
<keyword evidence="2" id="KW-0547">Nucleotide-binding</keyword>
<reference evidence="9" key="1">
    <citation type="journal article" date="2014" name="ISME J.">
        <title>Genomic properties of Marine Group A bacteria indicate a role in the marine sulfur cycle.</title>
        <authorList>
            <person name="Wright J.J."/>
            <person name="Mewis K."/>
            <person name="Hanson N.W."/>
            <person name="Konwar K.M."/>
            <person name="Maas K.R."/>
            <person name="Hallam S.J."/>
        </authorList>
    </citation>
    <scope>NUCLEOTIDE SEQUENCE</scope>
</reference>
<feature type="domain" description="Clp ATPase C-terminal" evidence="8">
    <location>
        <begin position="270"/>
        <end position="357"/>
    </location>
</feature>